<organism evidence="1 2">
    <name type="scientific">Sinanodonta woodiana</name>
    <name type="common">Chinese pond mussel</name>
    <name type="synonym">Anodonta woodiana</name>
    <dbReference type="NCBI Taxonomy" id="1069815"/>
    <lineage>
        <taxon>Eukaryota</taxon>
        <taxon>Metazoa</taxon>
        <taxon>Spiralia</taxon>
        <taxon>Lophotrochozoa</taxon>
        <taxon>Mollusca</taxon>
        <taxon>Bivalvia</taxon>
        <taxon>Autobranchia</taxon>
        <taxon>Heteroconchia</taxon>
        <taxon>Palaeoheterodonta</taxon>
        <taxon>Unionida</taxon>
        <taxon>Unionoidea</taxon>
        <taxon>Unionidae</taxon>
        <taxon>Unioninae</taxon>
        <taxon>Sinanodonta</taxon>
    </lineage>
</organism>
<proteinExistence type="predicted"/>
<gene>
    <name evidence="1" type="ORF">ACJMK2_007529</name>
</gene>
<dbReference type="Proteomes" id="UP001634394">
    <property type="component" value="Unassembled WGS sequence"/>
</dbReference>
<protein>
    <submittedName>
        <fullName evidence="1">Uncharacterized protein</fullName>
    </submittedName>
</protein>
<reference evidence="1 2" key="1">
    <citation type="submission" date="2024-11" db="EMBL/GenBank/DDBJ databases">
        <title>Chromosome-level genome assembly of the freshwater bivalve Anodonta woodiana.</title>
        <authorList>
            <person name="Chen X."/>
        </authorList>
    </citation>
    <scope>NUCLEOTIDE SEQUENCE [LARGE SCALE GENOMIC DNA]</scope>
    <source>
        <strain evidence="1">MN2024</strain>
        <tissue evidence="1">Gills</tissue>
    </source>
</reference>
<dbReference type="AlphaFoldDB" id="A0ABD3VIT8"/>
<comment type="caution">
    <text evidence="1">The sequence shown here is derived from an EMBL/GenBank/DDBJ whole genome shotgun (WGS) entry which is preliminary data.</text>
</comment>
<name>A0ABD3VIT8_SINWO</name>
<dbReference type="EMBL" id="JBJQND010000011">
    <property type="protein sequence ID" value="KAL3861497.1"/>
    <property type="molecule type" value="Genomic_DNA"/>
</dbReference>
<evidence type="ECO:0000313" key="1">
    <source>
        <dbReference type="EMBL" id="KAL3861497.1"/>
    </source>
</evidence>
<keyword evidence="2" id="KW-1185">Reference proteome</keyword>
<feature type="non-terminal residue" evidence="1">
    <location>
        <position position="1"/>
    </location>
</feature>
<feature type="non-terminal residue" evidence="1">
    <location>
        <position position="74"/>
    </location>
</feature>
<accession>A0ABD3VIT8</accession>
<sequence>QPFIILMHRYLDPIGAAGAAWLHLDRECNLHYYIATPRESEEFSSVKVALISDSDESSIGNASEILIAMLSKGR</sequence>
<evidence type="ECO:0000313" key="2">
    <source>
        <dbReference type="Proteomes" id="UP001634394"/>
    </source>
</evidence>